<keyword evidence="2 4" id="KW-0378">Hydrolase</keyword>
<dbReference type="PROSITE" id="PS51677">
    <property type="entry name" value="NODB"/>
    <property type="match status" value="1"/>
</dbReference>
<dbReference type="CDD" id="cd10917">
    <property type="entry name" value="CE4_NodB_like_6s_7s"/>
    <property type="match status" value="1"/>
</dbReference>
<accession>A0AAE3QQI6</accession>
<evidence type="ECO:0000313" key="5">
    <source>
        <dbReference type="Proteomes" id="UP001241110"/>
    </source>
</evidence>
<dbReference type="EMBL" id="JASJOS010000005">
    <property type="protein sequence ID" value="MDJ1481286.1"/>
    <property type="molecule type" value="Genomic_DNA"/>
</dbReference>
<evidence type="ECO:0000256" key="2">
    <source>
        <dbReference type="ARBA" id="ARBA00022801"/>
    </source>
</evidence>
<dbReference type="InterPro" id="IPR002509">
    <property type="entry name" value="NODB_dom"/>
</dbReference>
<name>A0AAE3QQI6_9BACT</name>
<proteinExistence type="predicted"/>
<organism evidence="4 5">
    <name type="scientific">Xanthocytophaga flava</name>
    <dbReference type="NCBI Taxonomy" id="3048013"/>
    <lineage>
        <taxon>Bacteria</taxon>
        <taxon>Pseudomonadati</taxon>
        <taxon>Bacteroidota</taxon>
        <taxon>Cytophagia</taxon>
        <taxon>Cytophagales</taxon>
        <taxon>Rhodocytophagaceae</taxon>
        <taxon>Xanthocytophaga</taxon>
    </lineage>
</organism>
<dbReference type="GO" id="GO:0016810">
    <property type="term" value="F:hydrolase activity, acting on carbon-nitrogen (but not peptide) bonds"/>
    <property type="evidence" value="ECO:0007669"/>
    <property type="project" value="InterPro"/>
</dbReference>
<dbReference type="Proteomes" id="UP001241110">
    <property type="component" value="Unassembled WGS sequence"/>
</dbReference>
<sequence>MYWHKTPSWLRKFYPTFTWRRPDTEKKLYLTFDDGPIPGMTTWVLDQLAQYQVKATFFCVGDNIRKYPEVFSWVRLQGHALGNHTFNHMNGWKTPQDEYIRNTQFCQRFLSTDTKLFRPPYGRIKKKQALQLQQEGYEIVMWDVLTGDFDRKLSPEKCLKKTIEATENGSIIVFHDNVKAEERITHVLPRYIEHCLEKGFTFELLK</sequence>
<dbReference type="InterPro" id="IPR011330">
    <property type="entry name" value="Glyco_hydro/deAcase_b/a-brl"/>
</dbReference>
<dbReference type="Gene3D" id="3.20.20.370">
    <property type="entry name" value="Glycoside hydrolase/deacetylase"/>
    <property type="match status" value="1"/>
</dbReference>
<protein>
    <submittedName>
        <fullName evidence="4">Polysaccharide deacetylase family protein</fullName>
        <ecNumber evidence="4">3.-.-.-</ecNumber>
    </submittedName>
</protein>
<reference evidence="4" key="1">
    <citation type="submission" date="2023-05" db="EMBL/GenBank/DDBJ databases">
        <authorList>
            <person name="Zhang X."/>
        </authorList>
    </citation>
    <scope>NUCLEOTIDE SEQUENCE</scope>
    <source>
        <strain evidence="4">YF14B1</strain>
    </source>
</reference>
<keyword evidence="1" id="KW-0479">Metal-binding</keyword>
<dbReference type="GO" id="GO:0005975">
    <property type="term" value="P:carbohydrate metabolic process"/>
    <property type="evidence" value="ECO:0007669"/>
    <property type="project" value="InterPro"/>
</dbReference>
<dbReference type="GO" id="GO:0016020">
    <property type="term" value="C:membrane"/>
    <property type="evidence" value="ECO:0007669"/>
    <property type="project" value="TreeGrafter"/>
</dbReference>
<feature type="domain" description="NodB homology" evidence="3">
    <location>
        <begin position="26"/>
        <end position="203"/>
    </location>
</feature>
<comment type="caution">
    <text evidence="4">The sequence shown here is derived from an EMBL/GenBank/DDBJ whole genome shotgun (WGS) entry which is preliminary data.</text>
</comment>
<dbReference type="RefSeq" id="WP_313978848.1">
    <property type="nucleotide sequence ID" value="NZ_JASJOS010000005.1"/>
</dbReference>
<dbReference type="PANTHER" id="PTHR10587">
    <property type="entry name" value="GLYCOSYL TRANSFERASE-RELATED"/>
    <property type="match status" value="1"/>
</dbReference>
<dbReference type="EC" id="3.-.-.-" evidence="4"/>
<dbReference type="SUPFAM" id="SSF88713">
    <property type="entry name" value="Glycoside hydrolase/deacetylase"/>
    <property type="match status" value="1"/>
</dbReference>
<evidence type="ECO:0000256" key="1">
    <source>
        <dbReference type="ARBA" id="ARBA00022723"/>
    </source>
</evidence>
<dbReference type="Pfam" id="PF01522">
    <property type="entry name" value="Polysacc_deac_1"/>
    <property type="match status" value="1"/>
</dbReference>
<evidence type="ECO:0000259" key="3">
    <source>
        <dbReference type="PROSITE" id="PS51677"/>
    </source>
</evidence>
<dbReference type="PANTHER" id="PTHR10587:SF133">
    <property type="entry name" value="CHITIN DEACETYLASE 1-RELATED"/>
    <property type="match status" value="1"/>
</dbReference>
<evidence type="ECO:0000313" key="4">
    <source>
        <dbReference type="EMBL" id="MDJ1481286.1"/>
    </source>
</evidence>
<dbReference type="AlphaFoldDB" id="A0AAE3QQI6"/>
<gene>
    <name evidence="4" type="ORF">QNI16_12380</name>
</gene>
<dbReference type="GO" id="GO:0046872">
    <property type="term" value="F:metal ion binding"/>
    <property type="evidence" value="ECO:0007669"/>
    <property type="project" value="UniProtKB-KW"/>
</dbReference>
<dbReference type="InterPro" id="IPR050248">
    <property type="entry name" value="Polysacc_deacetylase_ArnD"/>
</dbReference>